<protein>
    <submittedName>
        <fullName evidence="1">Uncharacterized protein</fullName>
    </submittedName>
</protein>
<dbReference type="AlphaFoldDB" id="A0A6G9XN51"/>
<gene>
    <name evidence="1" type="ORF">F5X71_08375</name>
</gene>
<accession>A0A6G9XN51</accession>
<dbReference type="RefSeq" id="WP_167461435.1">
    <property type="nucleotide sequence ID" value="NZ_CP046171.1"/>
</dbReference>
<dbReference type="Proteomes" id="UP000501705">
    <property type="component" value="Chromosome"/>
</dbReference>
<sequence length="206" mass="23312">MNHTTIRAIAIGVTAGAGVFAALLALVEYDPWHVVAEQIARRQLSPAERDELERLRIEQQDRDRRNRAYIETEQQRRAERDAAVAAGFNPDLLSTATVPVGDPHELTLADLVAEIEHAEQAYRHRDRGLLYPHREALHLEFTRRNDWQARMSVSRADQLRLDLAANRVQAARSQPLDYCPPPPMVCDGYSDFTGPDLADLDPENGW</sequence>
<organism evidence="1 2">
    <name type="scientific">Nocardia brasiliensis</name>
    <dbReference type="NCBI Taxonomy" id="37326"/>
    <lineage>
        <taxon>Bacteria</taxon>
        <taxon>Bacillati</taxon>
        <taxon>Actinomycetota</taxon>
        <taxon>Actinomycetes</taxon>
        <taxon>Mycobacteriales</taxon>
        <taxon>Nocardiaceae</taxon>
        <taxon>Nocardia</taxon>
    </lineage>
</organism>
<dbReference type="EMBL" id="CP046171">
    <property type="protein sequence ID" value="QIS02336.1"/>
    <property type="molecule type" value="Genomic_DNA"/>
</dbReference>
<name>A0A6G9XN51_NOCBR</name>
<proteinExistence type="predicted"/>
<evidence type="ECO:0000313" key="2">
    <source>
        <dbReference type="Proteomes" id="UP000501705"/>
    </source>
</evidence>
<reference evidence="1 2" key="1">
    <citation type="journal article" date="2019" name="ACS Chem. Biol.">
        <title>Identification and Mobilization of a Cryptic Antibiotic Biosynthesis Gene Locus from a Human-Pathogenic Nocardia Isolate.</title>
        <authorList>
            <person name="Herisse M."/>
            <person name="Ishida K."/>
            <person name="Porter J.L."/>
            <person name="Howden B."/>
            <person name="Hertweck C."/>
            <person name="Stinear T.P."/>
            <person name="Pidot S.J."/>
        </authorList>
    </citation>
    <scope>NUCLEOTIDE SEQUENCE [LARGE SCALE GENOMIC DNA]</scope>
    <source>
        <strain evidence="1 2">AUSMDU00024985</strain>
    </source>
</reference>
<evidence type="ECO:0000313" key="1">
    <source>
        <dbReference type="EMBL" id="QIS02336.1"/>
    </source>
</evidence>